<sequence length="153" mass="16218">MTAQARALFQRCIDSDQVVAQICCYMGDMNLTHTKPSRRLAGMMRTVLVAALTFALLGMSMASADVTSCASAVHSVERSVRNDVASDAAEFHSSTSAVGKPSGVHAARCCTSVCSLCTAPAATGWNEKPRPVLAKHRLDRGDPIFGILIGQPH</sequence>
<organism evidence="1 2">
    <name type="scientific">Camelimonas fluminis</name>
    <dbReference type="NCBI Taxonomy" id="1576911"/>
    <lineage>
        <taxon>Bacteria</taxon>
        <taxon>Pseudomonadati</taxon>
        <taxon>Pseudomonadota</taxon>
        <taxon>Alphaproteobacteria</taxon>
        <taxon>Hyphomicrobiales</taxon>
        <taxon>Chelatococcaceae</taxon>
        <taxon>Camelimonas</taxon>
    </lineage>
</organism>
<evidence type="ECO:0000313" key="1">
    <source>
        <dbReference type="EMBL" id="MFC3638286.1"/>
    </source>
</evidence>
<accession>A0ABV7UI77</accession>
<reference evidence="2" key="1">
    <citation type="journal article" date="2019" name="Int. J. Syst. Evol. Microbiol.">
        <title>The Global Catalogue of Microorganisms (GCM) 10K type strain sequencing project: providing services to taxonomists for standard genome sequencing and annotation.</title>
        <authorList>
            <consortium name="The Broad Institute Genomics Platform"/>
            <consortium name="The Broad Institute Genome Sequencing Center for Infectious Disease"/>
            <person name="Wu L."/>
            <person name="Ma J."/>
        </authorList>
    </citation>
    <scope>NUCLEOTIDE SEQUENCE [LARGE SCALE GENOMIC DNA]</scope>
    <source>
        <strain evidence="2">KCTC 42282</strain>
    </source>
</reference>
<keyword evidence="2" id="KW-1185">Reference proteome</keyword>
<dbReference type="Proteomes" id="UP001595704">
    <property type="component" value="Unassembled WGS sequence"/>
</dbReference>
<dbReference type="RefSeq" id="WP_191321008.1">
    <property type="nucleotide sequence ID" value="NZ_BNCG01000036.1"/>
</dbReference>
<comment type="caution">
    <text evidence="1">The sequence shown here is derived from an EMBL/GenBank/DDBJ whole genome shotgun (WGS) entry which is preliminary data.</text>
</comment>
<name>A0ABV7UI77_9HYPH</name>
<gene>
    <name evidence="1" type="ORF">ACFONL_13040</name>
</gene>
<protein>
    <submittedName>
        <fullName evidence="1">Uncharacterized protein</fullName>
    </submittedName>
</protein>
<dbReference type="EMBL" id="JBHRYC010000063">
    <property type="protein sequence ID" value="MFC3638286.1"/>
    <property type="molecule type" value="Genomic_DNA"/>
</dbReference>
<evidence type="ECO:0000313" key="2">
    <source>
        <dbReference type="Proteomes" id="UP001595704"/>
    </source>
</evidence>
<proteinExistence type="predicted"/>